<reference evidence="5 8" key="2">
    <citation type="submission" date="2017-06" db="EMBL/GenBank/DDBJ databases">
        <title>Complete genome of Helicobacter apodemus.</title>
        <authorList>
            <person name="Cho S."/>
        </authorList>
    </citation>
    <scope>NUCLEOTIDE SEQUENCE [LARGE SCALE GENOMIC DNA]</scope>
    <source>
        <strain evidence="5">SCJK1</strain>
        <strain evidence="8">SNUVETPUB-15-01</strain>
    </source>
</reference>
<dbReference type="Proteomes" id="UP000029920">
    <property type="component" value="Unassembled WGS sequence"/>
</dbReference>
<dbReference type="Proteomes" id="UP000244890">
    <property type="component" value="Chromosome"/>
</dbReference>
<dbReference type="Pfam" id="PF03061">
    <property type="entry name" value="4HBT"/>
    <property type="match status" value="1"/>
</dbReference>
<dbReference type="RefSeq" id="WP_034554394.1">
    <property type="nucleotide sequence ID" value="NZ_CP021886.1"/>
</dbReference>
<evidence type="ECO:0000256" key="2">
    <source>
        <dbReference type="ARBA" id="ARBA00022801"/>
    </source>
</evidence>
<keyword evidence="7" id="KW-1185">Reference proteome</keyword>
<dbReference type="PANTHER" id="PTHR11049">
    <property type="entry name" value="ACYL COENZYME A THIOESTER HYDROLASE"/>
    <property type="match status" value="1"/>
</dbReference>
<protein>
    <submittedName>
        <fullName evidence="6">Acyl-CoA thioesterase</fullName>
    </submittedName>
</protein>
<dbReference type="InterPro" id="IPR006683">
    <property type="entry name" value="Thioestr_dom"/>
</dbReference>
<organism evidence="6 7">
    <name type="scientific">Helicobacter apodemus</name>
    <dbReference type="NCBI Taxonomy" id="135569"/>
    <lineage>
        <taxon>Bacteria</taxon>
        <taxon>Pseudomonadati</taxon>
        <taxon>Campylobacterota</taxon>
        <taxon>Epsilonproteobacteria</taxon>
        <taxon>Campylobacterales</taxon>
        <taxon>Helicobacteraceae</taxon>
        <taxon>Helicobacter</taxon>
    </lineage>
</organism>
<dbReference type="EMBL" id="CP021886">
    <property type="protein sequence ID" value="AWI34127.1"/>
    <property type="molecule type" value="Genomic_DNA"/>
</dbReference>
<dbReference type="AlphaFoldDB" id="A0A099UBM3"/>
<evidence type="ECO:0000259" key="4">
    <source>
        <dbReference type="PROSITE" id="PS51770"/>
    </source>
</evidence>
<dbReference type="GO" id="GO:0006637">
    <property type="term" value="P:acyl-CoA metabolic process"/>
    <property type="evidence" value="ECO:0007669"/>
    <property type="project" value="TreeGrafter"/>
</dbReference>
<evidence type="ECO:0000256" key="1">
    <source>
        <dbReference type="ARBA" id="ARBA00010458"/>
    </source>
</evidence>
<feature type="domain" description="HotDog ACOT-type" evidence="4">
    <location>
        <begin position="8"/>
        <end position="120"/>
    </location>
</feature>
<evidence type="ECO:0000313" key="5">
    <source>
        <dbReference type="EMBL" id="AWI34127.1"/>
    </source>
</evidence>
<dbReference type="InterPro" id="IPR040170">
    <property type="entry name" value="Cytosol_ACT"/>
</dbReference>
<dbReference type="PROSITE" id="PS51770">
    <property type="entry name" value="HOTDOG_ACOT"/>
    <property type="match status" value="1"/>
</dbReference>
<dbReference type="GO" id="GO:0005829">
    <property type="term" value="C:cytosol"/>
    <property type="evidence" value="ECO:0007669"/>
    <property type="project" value="TreeGrafter"/>
</dbReference>
<evidence type="ECO:0000313" key="6">
    <source>
        <dbReference type="EMBL" id="TLE15706.1"/>
    </source>
</evidence>
<dbReference type="PANTHER" id="PTHR11049:SF16">
    <property type="entry name" value="PROTEIN VDLD"/>
    <property type="match status" value="1"/>
</dbReference>
<name>A0A099UBM3_9HELI</name>
<dbReference type="EMBL" id="JRPC02000014">
    <property type="protein sequence ID" value="TLE15706.1"/>
    <property type="molecule type" value="Genomic_DNA"/>
</dbReference>
<keyword evidence="2 3" id="KW-0378">Hydrolase</keyword>
<dbReference type="GO" id="GO:0052816">
    <property type="term" value="F:long-chain fatty acyl-CoA hydrolase activity"/>
    <property type="evidence" value="ECO:0007669"/>
    <property type="project" value="TreeGrafter"/>
</dbReference>
<comment type="similarity">
    <text evidence="1">Belongs to the acyl coenzyme A hydrolase family.</text>
</comment>
<proteinExistence type="inferred from homology"/>
<dbReference type="SUPFAM" id="SSF54637">
    <property type="entry name" value="Thioesterase/thiol ester dehydrase-isomerase"/>
    <property type="match status" value="1"/>
</dbReference>
<evidence type="ECO:0000256" key="3">
    <source>
        <dbReference type="PROSITE-ProRule" id="PRU01106"/>
    </source>
</evidence>
<gene>
    <name evidence="5" type="ORF">CDV25_04635</name>
    <name evidence="6" type="ORF">LS72_006400</name>
</gene>
<dbReference type="KEGG" id="had:CDV25_04635"/>
<dbReference type="CDD" id="cd03442">
    <property type="entry name" value="BFIT_BACH"/>
    <property type="match status" value="1"/>
</dbReference>
<sequence>MEEMNILDKKSLSMSILMTPSMANFRGRVHGGDIMKLMDQVAYACAARYCGKYAVTLSVDSITFKQPIAVGNLVTFNASVNYTGTSSLEIGIKVIAEDVYNHSNTHTNSAYFTMVCVDEEGKPAKVPEFIPQTDEEKRRHKNAIKRKEVRMELANKQM</sequence>
<reference evidence="6" key="3">
    <citation type="submission" date="2018-04" db="EMBL/GenBank/DDBJ databases">
        <authorList>
            <person name="Sheh A."/>
            <person name="Shen Z."/>
            <person name="Mannion A.J."/>
            <person name="Fox J.G."/>
        </authorList>
    </citation>
    <scope>NUCLEOTIDE SEQUENCE</scope>
    <source>
        <strain evidence="6">MIT-03-7007</strain>
    </source>
</reference>
<dbReference type="Gene3D" id="3.10.129.10">
    <property type="entry name" value="Hotdog Thioesterase"/>
    <property type="match status" value="1"/>
</dbReference>
<evidence type="ECO:0000313" key="8">
    <source>
        <dbReference type="Proteomes" id="UP000244890"/>
    </source>
</evidence>
<accession>A0A099UBM3</accession>
<dbReference type="InterPro" id="IPR033120">
    <property type="entry name" value="HOTDOG_ACOT"/>
</dbReference>
<dbReference type="OrthoDB" id="9809430at2"/>
<evidence type="ECO:0000313" key="7">
    <source>
        <dbReference type="Proteomes" id="UP000029920"/>
    </source>
</evidence>
<reference evidence="6 7" key="1">
    <citation type="journal article" date="2014" name="Genome Announc.">
        <title>Draft genome sequences of eight enterohepatic helicobacter species isolated from both laboratory and wild rodents.</title>
        <authorList>
            <person name="Sheh A."/>
            <person name="Shen Z."/>
            <person name="Fox J.G."/>
        </authorList>
    </citation>
    <scope>NUCLEOTIDE SEQUENCE [LARGE SCALE GENOMIC DNA]</scope>
    <source>
        <strain evidence="6 7">MIT-03-7007</strain>
    </source>
</reference>
<dbReference type="InterPro" id="IPR029069">
    <property type="entry name" value="HotDog_dom_sf"/>
</dbReference>